<feature type="region of interest" description="Disordered" evidence="1">
    <location>
        <begin position="167"/>
        <end position="189"/>
    </location>
</feature>
<dbReference type="EMBL" id="CP111013">
    <property type="protein sequence ID" value="WAQ95988.1"/>
    <property type="molecule type" value="Genomic_DNA"/>
</dbReference>
<sequence>MWTNSTSKLNKGPESQSQSPIFLEGMRDREGTELLFGTKCSYASDSESNRSFGDILEPKGICNGAIRNSLKRKITENREKSGLGQIKINDDDPKTYQMSPEEEEKDRKRRESNRKSAKRKEFEEKNWELKSSMTKMEHEKKKILDGLRQFLPEYEIALALQRAIELESHSTREEQPQTNTEDSVEMPTEDNENVDVLTNNGGNYEIPSNSILDKLAMAEPVNEISSVQCPTAIPVINVSDLKKILSLHKGTSNGQIIDFHQHKTGESFLKMLNDTN</sequence>
<dbReference type="Proteomes" id="UP001164746">
    <property type="component" value="Chromosome 2"/>
</dbReference>
<evidence type="ECO:0008006" key="4">
    <source>
        <dbReference type="Google" id="ProtNLM"/>
    </source>
</evidence>
<feature type="compositionally biased region" description="Basic residues" evidence="1">
    <location>
        <begin position="107"/>
        <end position="118"/>
    </location>
</feature>
<protein>
    <recommendedName>
        <fullName evidence="4">BZIP domain-containing protein</fullName>
    </recommendedName>
</protein>
<evidence type="ECO:0000256" key="1">
    <source>
        <dbReference type="SAM" id="MobiDB-lite"/>
    </source>
</evidence>
<evidence type="ECO:0000313" key="3">
    <source>
        <dbReference type="Proteomes" id="UP001164746"/>
    </source>
</evidence>
<organism evidence="2 3">
    <name type="scientific">Mya arenaria</name>
    <name type="common">Soft-shell clam</name>
    <dbReference type="NCBI Taxonomy" id="6604"/>
    <lineage>
        <taxon>Eukaryota</taxon>
        <taxon>Metazoa</taxon>
        <taxon>Spiralia</taxon>
        <taxon>Lophotrochozoa</taxon>
        <taxon>Mollusca</taxon>
        <taxon>Bivalvia</taxon>
        <taxon>Autobranchia</taxon>
        <taxon>Heteroconchia</taxon>
        <taxon>Euheterodonta</taxon>
        <taxon>Imparidentia</taxon>
        <taxon>Neoheterodontei</taxon>
        <taxon>Myida</taxon>
        <taxon>Myoidea</taxon>
        <taxon>Myidae</taxon>
        <taxon>Mya</taxon>
    </lineage>
</organism>
<keyword evidence="3" id="KW-1185">Reference proteome</keyword>
<feature type="compositionally biased region" description="Polar residues" evidence="1">
    <location>
        <begin position="1"/>
        <end position="20"/>
    </location>
</feature>
<proteinExistence type="predicted"/>
<reference evidence="2" key="1">
    <citation type="submission" date="2022-11" db="EMBL/GenBank/DDBJ databases">
        <title>Centuries of genome instability and evolution in soft-shell clam transmissible cancer (bioRxiv).</title>
        <authorList>
            <person name="Hart S.F.M."/>
            <person name="Yonemitsu M.A."/>
            <person name="Giersch R.M."/>
            <person name="Beal B.F."/>
            <person name="Arriagada G."/>
            <person name="Davis B.W."/>
            <person name="Ostrander E.A."/>
            <person name="Goff S.P."/>
            <person name="Metzger M.J."/>
        </authorList>
    </citation>
    <scope>NUCLEOTIDE SEQUENCE</scope>
    <source>
        <strain evidence="2">MELC-2E11</strain>
        <tissue evidence="2">Siphon/mantle</tissue>
    </source>
</reference>
<name>A0ABY7DFE1_MYAAR</name>
<evidence type="ECO:0000313" key="2">
    <source>
        <dbReference type="EMBL" id="WAQ95988.1"/>
    </source>
</evidence>
<gene>
    <name evidence="2" type="ORF">MAR_028678</name>
</gene>
<feature type="region of interest" description="Disordered" evidence="1">
    <location>
        <begin position="76"/>
        <end position="124"/>
    </location>
</feature>
<accession>A0ABY7DFE1</accession>
<feature type="region of interest" description="Disordered" evidence="1">
    <location>
        <begin position="1"/>
        <end position="28"/>
    </location>
</feature>